<organism evidence="2 3">
    <name type="scientific">Thioalkalivibrio sulfidiphilus (strain HL-EbGR7)</name>
    <dbReference type="NCBI Taxonomy" id="396588"/>
    <lineage>
        <taxon>Bacteria</taxon>
        <taxon>Pseudomonadati</taxon>
        <taxon>Pseudomonadota</taxon>
        <taxon>Gammaproteobacteria</taxon>
        <taxon>Chromatiales</taxon>
        <taxon>Ectothiorhodospiraceae</taxon>
        <taxon>Thioalkalivibrio</taxon>
    </lineage>
</organism>
<dbReference type="STRING" id="396588.Tgr7_1622"/>
<dbReference type="Gene3D" id="3.10.450.40">
    <property type="match status" value="1"/>
</dbReference>
<evidence type="ECO:0000313" key="2">
    <source>
        <dbReference type="EMBL" id="ACL72705.1"/>
    </source>
</evidence>
<dbReference type="AlphaFoldDB" id="B8GS01"/>
<accession>B8GS01</accession>
<sequence>MAGMSAETGKALEGLAHLRQSVRDILSTPIGSRVMNREYGSQLFELVDDPVDQRFQVEVYAAVAEALRRWEPRLRLERVRLVEVRDEGPVFTIEGVYLPEGRPVVLEDV</sequence>
<dbReference type="OrthoDB" id="9802846at2"/>
<dbReference type="InterPro" id="IPR007048">
    <property type="entry name" value="IraD/Gp25-like"/>
</dbReference>
<reference evidence="2 3" key="1">
    <citation type="journal article" date="2011" name="Stand. Genomic Sci.">
        <title>Complete genome sequence of 'Thioalkalivibrio sulfidophilus' HL-EbGr7.</title>
        <authorList>
            <person name="Muyzer G."/>
            <person name="Sorokin D.Y."/>
            <person name="Mavromatis K."/>
            <person name="Lapidus A."/>
            <person name="Clum A."/>
            <person name="Ivanova N."/>
            <person name="Pati A."/>
            <person name="d'Haeseleer P."/>
            <person name="Woyke T."/>
            <person name="Kyrpides N.C."/>
        </authorList>
    </citation>
    <scope>NUCLEOTIDE SEQUENCE [LARGE SCALE GENOMIC DNA]</scope>
    <source>
        <strain evidence="2 3">HL-EbGR7</strain>
    </source>
</reference>
<proteinExistence type="predicted"/>
<dbReference type="HOGENOM" id="CLU_133204_1_2_6"/>
<evidence type="ECO:0000313" key="3">
    <source>
        <dbReference type="Proteomes" id="UP000002383"/>
    </source>
</evidence>
<protein>
    <submittedName>
        <fullName evidence="2">Baseplate assembly protein GpW</fullName>
    </submittedName>
</protein>
<gene>
    <name evidence="2" type="ordered locus">Tgr7_1622</name>
</gene>
<dbReference type="EMBL" id="CP001339">
    <property type="protein sequence ID" value="ACL72705.1"/>
    <property type="molecule type" value="Genomic_DNA"/>
</dbReference>
<name>B8GS01_THISH</name>
<keyword evidence="3" id="KW-1185">Reference proteome</keyword>
<dbReference type="Pfam" id="PF04965">
    <property type="entry name" value="GPW_gp25"/>
    <property type="match status" value="1"/>
</dbReference>
<evidence type="ECO:0000259" key="1">
    <source>
        <dbReference type="Pfam" id="PF04965"/>
    </source>
</evidence>
<feature type="domain" description="IraD/Gp25-like" evidence="1">
    <location>
        <begin position="14"/>
        <end position="86"/>
    </location>
</feature>
<dbReference type="SUPFAM" id="SSF160719">
    <property type="entry name" value="gpW/gp25-like"/>
    <property type="match status" value="1"/>
</dbReference>
<dbReference type="eggNOG" id="COG3628">
    <property type="taxonomic scope" value="Bacteria"/>
</dbReference>
<dbReference type="Proteomes" id="UP000002383">
    <property type="component" value="Chromosome"/>
</dbReference>
<dbReference type="KEGG" id="tgr:Tgr7_1622"/>